<dbReference type="VEuPathDB" id="FungiDB:CLCR_04454"/>
<dbReference type="EMBL" id="LGRB01000012">
    <property type="protein sequence ID" value="OCT48533.1"/>
    <property type="molecule type" value="Genomic_DNA"/>
</dbReference>
<evidence type="ECO:0000313" key="1">
    <source>
        <dbReference type="EMBL" id="OCT48533.1"/>
    </source>
</evidence>
<name>A0A1C1CJ30_9EURO</name>
<evidence type="ECO:0000313" key="2">
    <source>
        <dbReference type="Proteomes" id="UP000094526"/>
    </source>
</evidence>
<dbReference type="AlphaFoldDB" id="A0A1C1CJ30"/>
<dbReference type="Proteomes" id="UP000094526">
    <property type="component" value="Unassembled WGS sequence"/>
</dbReference>
<keyword evidence="2" id="KW-1185">Reference proteome</keyword>
<sequence length="78" mass="8791">MEYSWRYVLILYTVPGSVFQGTQTRDIESVAGKAIQRRRHGHTTSPQTLQRAGVVFMIIVRASLLFNFTHGGVPAEEL</sequence>
<proteinExistence type="predicted"/>
<accession>A0A1C1CJ30</accession>
<protein>
    <submittedName>
        <fullName evidence="1">Uncharacterized protein</fullName>
    </submittedName>
</protein>
<gene>
    <name evidence="1" type="ORF">CLCR_04454</name>
</gene>
<organism evidence="1 2">
    <name type="scientific">Cladophialophora carrionii</name>
    <dbReference type="NCBI Taxonomy" id="86049"/>
    <lineage>
        <taxon>Eukaryota</taxon>
        <taxon>Fungi</taxon>
        <taxon>Dikarya</taxon>
        <taxon>Ascomycota</taxon>
        <taxon>Pezizomycotina</taxon>
        <taxon>Eurotiomycetes</taxon>
        <taxon>Chaetothyriomycetidae</taxon>
        <taxon>Chaetothyriales</taxon>
        <taxon>Herpotrichiellaceae</taxon>
        <taxon>Cladophialophora</taxon>
    </lineage>
</organism>
<reference evidence="2" key="1">
    <citation type="submission" date="2015-07" db="EMBL/GenBank/DDBJ databases">
        <authorList>
            <person name="Teixeira M.M."/>
            <person name="Souza R.C."/>
            <person name="Almeida L.G."/>
            <person name="Vicente V.A."/>
            <person name="de Hoog S."/>
            <person name="Bocca A.L."/>
            <person name="de Almeida S.R."/>
            <person name="Vasconcelos A.T."/>
            <person name="Felipe M.S."/>
        </authorList>
    </citation>
    <scope>NUCLEOTIDE SEQUENCE [LARGE SCALE GENOMIC DNA]</scope>
    <source>
        <strain evidence="2">KSF</strain>
    </source>
</reference>
<comment type="caution">
    <text evidence="1">The sequence shown here is derived from an EMBL/GenBank/DDBJ whole genome shotgun (WGS) entry which is preliminary data.</text>
</comment>